<proteinExistence type="predicted"/>
<dbReference type="InterPro" id="IPR027417">
    <property type="entry name" value="P-loop_NTPase"/>
</dbReference>
<feature type="repeat" description="TPR" evidence="3">
    <location>
        <begin position="638"/>
        <end position="671"/>
    </location>
</feature>
<dbReference type="Proteomes" id="UP001075461">
    <property type="component" value="Unassembled WGS sequence"/>
</dbReference>
<evidence type="ECO:0000313" key="5">
    <source>
        <dbReference type="EMBL" id="MCZ6162246.1"/>
    </source>
</evidence>
<dbReference type="InterPro" id="IPR019734">
    <property type="entry name" value="TPR_rpt"/>
</dbReference>
<dbReference type="PROSITE" id="PS50005">
    <property type="entry name" value="TPR"/>
    <property type="match status" value="10"/>
</dbReference>
<feature type="compositionally biased region" description="Basic residues" evidence="4">
    <location>
        <begin position="1"/>
        <end position="10"/>
    </location>
</feature>
<name>A0A9Q4KR71_9BACT</name>
<dbReference type="EMBL" id="JAPXGP010000006">
    <property type="protein sequence ID" value="MCZ6162246.1"/>
    <property type="molecule type" value="Genomic_DNA"/>
</dbReference>
<evidence type="ECO:0000256" key="4">
    <source>
        <dbReference type="SAM" id="MobiDB-lite"/>
    </source>
</evidence>
<dbReference type="Pfam" id="PF13424">
    <property type="entry name" value="TPR_12"/>
    <property type="match status" value="4"/>
</dbReference>
<dbReference type="PANTHER" id="PTHR45641:SF1">
    <property type="entry name" value="AAA+ ATPASE DOMAIN-CONTAINING PROTEIN"/>
    <property type="match status" value="1"/>
</dbReference>
<feature type="region of interest" description="Disordered" evidence="4">
    <location>
        <begin position="1"/>
        <end position="23"/>
    </location>
</feature>
<feature type="repeat" description="TPR" evidence="3">
    <location>
        <begin position="554"/>
        <end position="587"/>
    </location>
</feature>
<evidence type="ECO:0000256" key="2">
    <source>
        <dbReference type="ARBA" id="ARBA00022803"/>
    </source>
</evidence>
<dbReference type="Gene3D" id="3.40.50.300">
    <property type="entry name" value="P-loop containing nucleotide triphosphate hydrolases"/>
    <property type="match status" value="1"/>
</dbReference>
<evidence type="ECO:0000313" key="6">
    <source>
        <dbReference type="Proteomes" id="UP001075461"/>
    </source>
</evidence>
<dbReference type="SUPFAM" id="SSF48452">
    <property type="entry name" value="TPR-like"/>
    <property type="match status" value="2"/>
</dbReference>
<dbReference type="AlphaFoldDB" id="A0A9Q4KR71"/>
<dbReference type="SUPFAM" id="SSF52540">
    <property type="entry name" value="P-loop containing nucleoside triphosphate hydrolases"/>
    <property type="match status" value="1"/>
</dbReference>
<feature type="repeat" description="TPR" evidence="3">
    <location>
        <begin position="848"/>
        <end position="881"/>
    </location>
</feature>
<feature type="repeat" description="TPR" evidence="3">
    <location>
        <begin position="680"/>
        <end position="713"/>
    </location>
</feature>
<feature type="repeat" description="TPR" evidence="3">
    <location>
        <begin position="806"/>
        <end position="839"/>
    </location>
</feature>
<feature type="repeat" description="TPR" evidence="3">
    <location>
        <begin position="596"/>
        <end position="629"/>
    </location>
</feature>
<sequence>MSLKNRKKSAIRNNLPKAEREFTDRTEPKEIFKNAFSNKKDYQILAYYGVGGIGKTRLQKELIKNYIKENEAYARIDFDNPRFRNPINTYKAIADDLFNNYKIKFPIFNAAYIIYLKKMNPDLEMKTVSLPFFEEGGLISDVVSIFSGSGVAAGAALKLTSYLVKKLKNITIDEETKQELINIESKNLIDIENDLVYFLGKDIENFLKTSSKRVIIFLDTYEALWEDEKKEANKFTKDEWIRQLVIELTGVLFVICGREKLIWDELDKDFKEALDQHKIGDLTKQDTSYFLDKCGIKDTDLQNAIYTASQGVPFYIDLCVDLYYESNENITPKEFEELKSKNEIGHRLIRYFSNDKLTKLRALSSPRFFDSEIYEYLLGETSHSIQNITDYSFFEKSENDGKLIYTMHKLMREVLINTSNKEAILKDHKRLFEYYNNKISNLDIKNTLDVSYINEAFYHLDECGDFKKLYEWYSEIYDKFSEVNKIFLLLNIMKLMLKKKIDILGENHFSIANSYNNIGNIYHTLVEYSKALEYHKKALEIRLNIFYENHPDVAVSYNNIGNVYAELGEYNKALNYYQKALGIQLNTVGENNLDVANYYNNIALLYFKLGEYNKALEYHKKTLYIQLTNLDENNFYVAISYNNIGNVYYVLGKYNKALEYYQKSLDIELNILGENHPDLTTSYGNIGNVYTDIREYNKALNFYQKALEIQLNILGENNPYVAGFYNNIGLIYFNSEEYNKALEYHKKALEIQLNILGKDHPSVAIYYNNIGNVYHELVEYDKALEYYQKSLDIKLNILGENHPDVATSYNNIGNVYAKLGEYNKALEYHKKALAIQLNTVGENNLNAADYYHNIGLTYSKLREYDKTLVYYKKSLDIELNILGENHPDVVISYSNIENIYNKLGQHDKALEYHKKAIEIQNKTQK</sequence>
<feature type="repeat" description="TPR" evidence="3">
    <location>
        <begin position="764"/>
        <end position="797"/>
    </location>
</feature>
<gene>
    <name evidence="5" type="ORF">O6B92_07875</name>
</gene>
<accession>A0A9Q4KR71</accession>
<dbReference type="SMART" id="SM00028">
    <property type="entry name" value="TPR"/>
    <property type="match status" value="10"/>
</dbReference>
<dbReference type="RefSeq" id="WP_269480497.1">
    <property type="nucleotide sequence ID" value="NZ_JAPXGP010000006.1"/>
</dbReference>
<reference evidence="5" key="1">
    <citation type="submission" date="2022-12" db="EMBL/GenBank/DDBJ databases">
        <title>Species Delineation and Comparative Genomics within the Campylobacter ureolyticus Complex.</title>
        <authorList>
            <person name="Maki J."/>
            <person name="Howard M."/>
            <person name="Connelly S."/>
            <person name="Hardy D.J."/>
            <person name="Cameron A."/>
        </authorList>
    </citation>
    <scope>NUCLEOTIDE SEQUENCE</scope>
    <source>
        <strain evidence="5">URMC_786</strain>
    </source>
</reference>
<dbReference type="PROSITE" id="PS50293">
    <property type="entry name" value="TPR_REGION"/>
    <property type="match status" value="7"/>
</dbReference>
<organism evidence="5 6">
    <name type="scientific">Campylobacter ureolyticus</name>
    <dbReference type="NCBI Taxonomy" id="827"/>
    <lineage>
        <taxon>Bacteria</taxon>
        <taxon>Pseudomonadati</taxon>
        <taxon>Campylobacterota</taxon>
        <taxon>Epsilonproteobacteria</taxon>
        <taxon>Campylobacterales</taxon>
        <taxon>Campylobacteraceae</taxon>
        <taxon>Campylobacter</taxon>
    </lineage>
</organism>
<evidence type="ECO:0000256" key="1">
    <source>
        <dbReference type="ARBA" id="ARBA00022737"/>
    </source>
</evidence>
<dbReference type="Pfam" id="PF13374">
    <property type="entry name" value="TPR_10"/>
    <property type="match status" value="2"/>
</dbReference>
<dbReference type="PANTHER" id="PTHR45641">
    <property type="entry name" value="TETRATRICOPEPTIDE REPEAT PROTEIN (AFU_ORTHOLOGUE AFUA_6G03870)"/>
    <property type="match status" value="1"/>
</dbReference>
<evidence type="ECO:0000256" key="3">
    <source>
        <dbReference type="PROSITE-ProRule" id="PRU00339"/>
    </source>
</evidence>
<protein>
    <submittedName>
        <fullName evidence="5">Tetratricopeptide repeat protein</fullName>
    </submittedName>
</protein>
<dbReference type="InterPro" id="IPR011990">
    <property type="entry name" value="TPR-like_helical_dom_sf"/>
</dbReference>
<feature type="repeat" description="TPR" evidence="3">
    <location>
        <begin position="512"/>
        <end position="545"/>
    </location>
</feature>
<keyword evidence="1" id="KW-0677">Repeat</keyword>
<feature type="repeat" description="TPR" evidence="3">
    <location>
        <begin position="722"/>
        <end position="755"/>
    </location>
</feature>
<dbReference type="Gene3D" id="1.25.40.10">
    <property type="entry name" value="Tetratricopeptide repeat domain"/>
    <property type="match status" value="3"/>
</dbReference>
<feature type="repeat" description="TPR" evidence="3">
    <location>
        <begin position="890"/>
        <end position="923"/>
    </location>
</feature>
<keyword evidence="2 3" id="KW-0802">TPR repeat</keyword>
<comment type="caution">
    <text evidence="5">The sequence shown here is derived from an EMBL/GenBank/DDBJ whole genome shotgun (WGS) entry which is preliminary data.</text>
</comment>